<comment type="caution">
    <text evidence="1">The sequence shown here is derived from an EMBL/GenBank/DDBJ whole genome shotgun (WGS) entry which is preliminary data.</text>
</comment>
<reference evidence="1 2" key="1">
    <citation type="submission" date="2014-12" db="EMBL/GenBank/DDBJ databases">
        <title>Genome sequencing of Photobacterium gaetbulicola AD005a.</title>
        <authorList>
            <person name="Adrian T.G.S."/>
            <person name="Chan K.G."/>
        </authorList>
    </citation>
    <scope>NUCLEOTIDE SEQUENCE [LARGE SCALE GENOMIC DNA]</scope>
    <source>
        <strain evidence="1 2">AD005a</strain>
    </source>
</reference>
<dbReference type="InterPro" id="IPR021667">
    <property type="entry name" value="HapK"/>
</dbReference>
<sequence length="108" mass="12098">MNEQATTLIVFFNLKEGVSESDYLQWAQNIDLPTVNALNSVASFDVYKGLSILSQDTPSPYQYFEVINLKSEAAFLDDIQSEVMAKVIEQFQTFTKDASFISTQNIAA</sequence>
<dbReference type="InterPro" id="IPR011008">
    <property type="entry name" value="Dimeric_a/b-barrel"/>
</dbReference>
<dbReference type="EMBL" id="JWLZ01000024">
    <property type="protein sequence ID" value="KHT65097.1"/>
    <property type="molecule type" value="Genomic_DNA"/>
</dbReference>
<name>A0A0B9H864_9GAMM</name>
<protein>
    <recommendedName>
        <fullName evidence="3">REDY-like protein HapK</fullName>
    </recommendedName>
</protein>
<dbReference type="SUPFAM" id="SSF54909">
    <property type="entry name" value="Dimeric alpha+beta barrel"/>
    <property type="match status" value="1"/>
</dbReference>
<organism evidence="1 2">
    <name type="scientific">Photobacterium gaetbulicola</name>
    <dbReference type="NCBI Taxonomy" id="1295392"/>
    <lineage>
        <taxon>Bacteria</taxon>
        <taxon>Pseudomonadati</taxon>
        <taxon>Pseudomonadota</taxon>
        <taxon>Gammaproteobacteria</taxon>
        <taxon>Vibrionales</taxon>
        <taxon>Vibrionaceae</taxon>
        <taxon>Photobacterium</taxon>
    </lineage>
</organism>
<evidence type="ECO:0008006" key="3">
    <source>
        <dbReference type="Google" id="ProtNLM"/>
    </source>
</evidence>
<evidence type="ECO:0000313" key="1">
    <source>
        <dbReference type="EMBL" id="KHT65097.1"/>
    </source>
</evidence>
<dbReference type="Gene3D" id="3.30.70.100">
    <property type="match status" value="1"/>
</dbReference>
<dbReference type="RefSeq" id="WP_039457769.1">
    <property type="nucleotide sequence ID" value="NZ_JWLZ01000024.1"/>
</dbReference>
<dbReference type="Proteomes" id="UP000031278">
    <property type="component" value="Unassembled WGS sequence"/>
</dbReference>
<accession>A0A0B9H864</accession>
<dbReference type="Pfam" id="PF11639">
    <property type="entry name" value="HapK"/>
    <property type="match status" value="1"/>
</dbReference>
<dbReference type="AlphaFoldDB" id="A0A0B9H864"/>
<proteinExistence type="predicted"/>
<gene>
    <name evidence="1" type="ORF">RJ45_02900</name>
</gene>
<evidence type="ECO:0000313" key="2">
    <source>
        <dbReference type="Proteomes" id="UP000031278"/>
    </source>
</evidence>